<feature type="transmembrane region" description="Helical" evidence="1">
    <location>
        <begin position="203"/>
        <end position="225"/>
    </location>
</feature>
<evidence type="ECO:0000313" key="2">
    <source>
        <dbReference type="EMBL" id="KAG8379986.1"/>
    </source>
</evidence>
<comment type="caution">
    <text evidence="2">The sequence shown here is derived from an EMBL/GenBank/DDBJ whole genome shotgun (WGS) entry which is preliminary data.</text>
</comment>
<feature type="transmembrane region" description="Helical" evidence="1">
    <location>
        <begin position="61"/>
        <end position="88"/>
    </location>
</feature>
<keyword evidence="1" id="KW-0812">Transmembrane</keyword>
<evidence type="ECO:0000313" key="3">
    <source>
        <dbReference type="Proteomes" id="UP000826271"/>
    </source>
</evidence>
<sequence length="295" mass="34145">MLIWGCSAVSWTVNTYKNRDFQPNKLQWMLAFVPWTKSLQLTLAFLFWYTCLSTNVCSLWISFGAYITGILFQTSAFTSFFLISHGYCITCNHLSISERRTIAAVGSVFYLTLVGYRASVPYFSVLLLLNYFVVFYVIFYHISQNLLVLRDQLSFIDDEDVQAMRDAIYTKYVMFKKFQGAMHVVAVSELALFINMDNSLESYWIRLMVRECAQFFIFLYIGWIFRCQEFAPRFSFMPALKSKEAPAGPPIYSIEMDAATFKEFTSHEWHIGVPTLPRKGSLKDSVLVVIQQPHA</sequence>
<organism evidence="2 3">
    <name type="scientific">Buddleja alternifolia</name>
    <dbReference type="NCBI Taxonomy" id="168488"/>
    <lineage>
        <taxon>Eukaryota</taxon>
        <taxon>Viridiplantae</taxon>
        <taxon>Streptophyta</taxon>
        <taxon>Embryophyta</taxon>
        <taxon>Tracheophyta</taxon>
        <taxon>Spermatophyta</taxon>
        <taxon>Magnoliopsida</taxon>
        <taxon>eudicotyledons</taxon>
        <taxon>Gunneridae</taxon>
        <taxon>Pentapetalae</taxon>
        <taxon>asterids</taxon>
        <taxon>lamiids</taxon>
        <taxon>Lamiales</taxon>
        <taxon>Scrophulariaceae</taxon>
        <taxon>Buddlejeae</taxon>
        <taxon>Buddleja</taxon>
    </lineage>
</organism>
<gene>
    <name evidence="2" type="ORF">BUALT_Bualt07G0146700</name>
</gene>
<dbReference type="PANTHER" id="PTHR36329">
    <property type="entry name" value="TRANSMEMBRANE PROTEIN"/>
    <property type="match status" value="1"/>
</dbReference>
<dbReference type="EMBL" id="WHWC01000007">
    <property type="protein sequence ID" value="KAG8379986.1"/>
    <property type="molecule type" value="Genomic_DNA"/>
</dbReference>
<dbReference type="PANTHER" id="PTHR36329:SF1">
    <property type="entry name" value="TRANSMEMBRANE PROTEIN"/>
    <property type="match status" value="1"/>
</dbReference>
<dbReference type="Proteomes" id="UP000826271">
    <property type="component" value="Unassembled WGS sequence"/>
</dbReference>
<protein>
    <submittedName>
        <fullName evidence="2">Uncharacterized protein</fullName>
    </submittedName>
</protein>
<feature type="transmembrane region" description="Helical" evidence="1">
    <location>
        <begin position="122"/>
        <end position="142"/>
    </location>
</feature>
<evidence type="ECO:0000256" key="1">
    <source>
        <dbReference type="SAM" id="Phobius"/>
    </source>
</evidence>
<feature type="transmembrane region" description="Helical" evidence="1">
    <location>
        <begin position="28"/>
        <end position="49"/>
    </location>
</feature>
<name>A0AAV6XAY0_9LAMI</name>
<keyword evidence="3" id="KW-1185">Reference proteome</keyword>
<reference evidence="2" key="1">
    <citation type="submission" date="2019-10" db="EMBL/GenBank/DDBJ databases">
        <authorList>
            <person name="Zhang R."/>
            <person name="Pan Y."/>
            <person name="Wang J."/>
            <person name="Ma R."/>
            <person name="Yu S."/>
        </authorList>
    </citation>
    <scope>NUCLEOTIDE SEQUENCE</scope>
    <source>
        <strain evidence="2">LA-IB0</strain>
        <tissue evidence="2">Leaf</tissue>
    </source>
</reference>
<accession>A0AAV6XAY0</accession>
<keyword evidence="1" id="KW-0472">Membrane</keyword>
<dbReference type="AlphaFoldDB" id="A0AAV6XAY0"/>
<proteinExistence type="predicted"/>
<keyword evidence="1" id="KW-1133">Transmembrane helix</keyword>